<proteinExistence type="predicted"/>
<sequence length="97" mass="10408">MPCVRTEQEFHPSECWVTTTTSHTSSALVSGPTDRVGSLEGFLLGDWCHRKPVLGFSPANQRSGGEGQPEAGDRLTMSGFLQSHNLVISVILGGVRP</sequence>
<reference evidence="1" key="1">
    <citation type="submission" date="2021-05" db="EMBL/GenBank/DDBJ databases">
        <authorList>
            <person name="Pan Q."/>
            <person name="Jouanno E."/>
            <person name="Zahm M."/>
            <person name="Klopp C."/>
            <person name="Cabau C."/>
            <person name="Louis A."/>
            <person name="Berthelot C."/>
            <person name="Parey E."/>
            <person name="Roest Crollius H."/>
            <person name="Montfort J."/>
            <person name="Robinson-Rechavi M."/>
            <person name="Bouchez O."/>
            <person name="Lampietro C."/>
            <person name="Lopez Roques C."/>
            <person name="Donnadieu C."/>
            <person name="Postlethwait J."/>
            <person name="Bobe J."/>
            <person name="Dillon D."/>
            <person name="Chandos A."/>
            <person name="von Hippel F."/>
            <person name="Guiguen Y."/>
        </authorList>
    </citation>
    <scope>NUCLEOTIDE SEQUENCE</scope>
    <source>
        <strain evidence="1">YG-Jan2019</strain>
    </source>
</reference>
<evidence type="ECO:0000313" key="1">
    <source>
        <dbReference type="EMBL" id="KAJ8014885.1"/>
    </source>
</evidence>
<gene>
    <name evidence="1" type="ORF">DPEC_G00020430</name>
</gene>
<keyword evidence="2" id="KW-1185">Reference proteome</keyword>
<name>A0ACC2HGS1_DALPE</name>
<evidence type="ECO:0000313" key="2">
    <source>
        <dbReference type="Proteomes" id="UP001157502"/>
    </source>
</evidence>
<accession>A0ACC2HGS1</accession>
<organism evidence="1 2">
    <name type="scientific">Dallia pectoralis</name>
    <name type="common">Alaska blackfish</name>
    <dbReference type="NCBI Taxonomy" id="75939"/>
    <lineage>
        <taxon>Eukaryota</taxon>
        <taxon>Metazoa</taxon>
        <taxon>Chordata</taxon>
        <taxon>Craniata</taxon>
        <taxon>Vertebrata</taxon>
        <taxon>Euteleostomi</taxon>
        <taxon>Actinopterygii</taxon>
        <taxon>Neopterygii</taxon>
        <taxon>Teleostei</taxon>
        <taxon>Protacanthopterygii</taxon>
        <taxon>Esociformes</taxon>
        <taxon>Umbridae</taxon>
        <taxon>Dallia</taxon>
    </lineage>
</organism>
<protein>
    <submittedName>
        <fullName evidence="1">Uncharacterized protein</fullName>
    </submittedName>
</protein>
<comment type="caution">
    <text evidence="1">The sequence shown here is derived from an EMBL/GenBank/DDBJ whole genome shotgun (WGS) entry which is preliminary data.</text>
</comment>
<dbReference type="EMBL" id="CM055729">
    <property type="protein sequence ID" value="KAJ8014885.1"/>
    <property type="molecule type" value="Genomic_DNA"/>
</dbReference>
<dbReference type="Proteomes" id="UP001157502">
    <property type="component" value="Chromosome 2"/>
</dbReference>